<dbReference type="Pfam" id="PF09983">
    <property type="entry name" value="JetD_C"/>
    <property type="match status" value="1"/>
</dbReference>
<evidence type="ECO:0000259" key="2">
    <source>
        <dbReference type="Pfam" id="PF11795"/>
    </source>
</evidence>
<keyword evidence="4" id="KW-1185">Reference proteome</keyword>
<dbReference type="Pfam" id="PF11795">
    <property type="entry name" value="DUF3322"/>
    <property type="match status" value="1"/>
</dbReference>
<protein>
    <submittedName>
        <fullName evidence="3">Uncharacterized protein conserved in bacteria</fullName>
    </submittedName>
</protein>
<accession>A0A2X0WVK5</accession>
<name>A0A2X0WVK5_9GAMM</name>
<dbReference type="GO" id="GO:0003677">
    <property type="term" value="F:DNA binding"/>
    <property type="evidence" value="ECO:0007669"/>
    <property type="project" value="InterPro"/>
</dbReference>
<dbReference type="InterPro" id="IPR024534">
    <property type="entry name" value="JetD_C"/>
</dbReference>
<reference evidence="3 4" key="1">
    <citation type="submission" date="2018-06" db="EMBL/GenBank/DDBJ databases">
        <authorList>
            <consortium name="Pathogen Informatics"/>
            <person name="Doyle S."/>
        </authorList>
    </citation>
    <scope>NUCLEOTIDE SEQUENCE [LARGE SCALE GENOMIC DNA]</scope>
    <source>
        <strain evidence="3 4">NCTC13093</strain>
    </source>
</reference>
<evidence type="ECO:0000313" key="4">
    <source>
        <dbReference type="Proteomes" id="UP000250086"/>
    </source>
</evidence>
<evidence type="ECO:0000259" key="1">
    <source>
        <dbReference type="Pfam" id="PF09983"/>
    </source>
</evidence>
<dbReference type="EMBL" id="UAPV01000001">
    <property type="protein sequence ID" value="SPT70512.1"/>
    <property type="molecule type" value="Genomic_DNA"/>
</dbReference>
<dbReference type="SUPFAM" id="SSF56726">
    <property type="entry name" value="DNA topoisomerase IV, alpha subunit"/>
    <property type="match status" value="1"/>
</dbReference>
<evidence type="ECO:0000313" key="3">
    <source>
        <dbReference type="EMBL" id="SPT70512.1"/>
    </source>
</evidence>
<dbReference type="InterPro" id="IPR024537">
    <property type="entry name" value="DUF3322"/>
</dbReference>
<dbReference type="AlphaFoldDB" id="A0A2X0WVK5"/>
<gene>
    <name evidence="3" type="ORF">NCTC13093_01928</name>
</gene>
<dbReference type="Proteomes" id="UP000250086">
    <property type="component" value="Unassembled WGS sequence"/>
</dbReference>
<organism evidence="3 4">
    <name type="scientific">Anaerobiospirillum thomasii</name>
    <dbReference type="NCBI Taxonomy" id="179995"/>
    <lineage>
        <taxon>Bacteria</taxon>
        <taxon>Pseudomonadati</taxon>
        <taxon>Pseudomonadota</taxon>
        <taxon>Gammaproteobacteria</taxon>
        <taxon>Aeromonadales</taxon>
        <taxon>Succinivibrionaceae</taxon>
        <taxon>Anaerobiospirillum</taxon>
    </lineage>
</organism>
<dbReference type="InterPro" id="IPR036078">
    <property type="entry name" value="Spo11/TopoVI_A_sf"/>
</dbReference>
<feature type="domain" description="Wadjet protein JetD C-terminal" evidence="1">
    <location>
        <begin position="214"/>
        <end position="392"/>
    </location>
</feature>
<proteinExistence type="predicted"/>
<feature type="domain" description="DUF3322" evidence="2">
    <location>
        <begin position="9"/>
        <end position="186"/>
    </location>
</feature>
<dbReference type="RefSeq" id="WP_113744572.1">
    <property type="nucleotide sequence ID" value="NZ_UAPV01000001.1"/>
</dbReference>
<dbReference type="GO" id="GO:0005694">
    <property type="term" value="C:chromosome"/>
    <property type="evidence" value="ECO:0007669"/>
    <property type="project" value="InterPro"/>
</dbReference>
<sequence>MLKLETFADVKEHFLKIDKRHELFDYYYGQKELPIVKKLKKPLSRDLKASFAQILNWAQSWKSVKGVRVNFKTLNNAVLGAQSIPDEVVVESFDDLASLLGYNVAKINAFILRFERLCSAHTVLEAYFKKNIYKIYESEELYLKALDVVLYLNEHDCRNLYLRQIDIKDTDTKFIEKHYAIISEMLEIVLDEDRFDASVTERSLKGFIRRFYFKQKPEMIRFRALDDTLKLIGNASLKDSISLNADDFAHLNLKSKTIFIIENEITFLSFPYVKDGIAVFGKGYGFEALSQAKWLKDCKVYYFGDLDTHGFNILNQCRFTLKDINITSFLMNETTLRDNLASAVKEDKPFLGELVYLTADELCCYKALVDNTYGSNVRLEQEYIAYSYITQALSAL</sequence>